<dbReference type="InterPro" id="IPR050680">
    <property type="entry name" value="YpeA/RimI_acetyltransf"/>
</dbReference>
<dbReference type="InterPro" id="IPR000182">
    <property type="entry name" value="GNAT_dom"/>
</dbReference>
<dbReference type="EMBL" id="CP000771">
    <property type="protein sequence ID" value="ABS61044.1"/>
    <property type="molecule type" value="Genomic_DNA"/>
</dbReference>
<dbReference type="CDD" id="cd04301">
    <property type="entry name" value="NAT_SF"/>
    <property type="match status" value="1"/>
</dbReference>
<evidence type="ECO:0000256" key="2">
    <source>
        <dbReference type="ARBA" id="ARBA00023315"/>
    </source>
</evidence>
<protein>
    <submittedName>
        <fullName evidence="4">GCN5-related N-acetyltransferase</fullName>
    </submittedName>
</protein>
<dbReference type="STRING" id="381764.Fnod_1197"/>
<reference evidence="4 5" key="2">
    <citation type="journal article" date="2009" name="Proc. Natl. Acad. Sci. U.S.A.">
        <title>On the chimeric nature, thermophilic origin, and phylogenetic placement of the Thermotogales.</title>
        <authorList>
            <person name="Zhaxybayeva O."/>
            <person name="Swithers K.S."/>
            <person name="Lapierre P."/>
            <person name="Fournier G.P."/>
            <person name="Bickhart D.M."/>
            <person name="DeBoy R.T."/>
            <person name="Nelson K.E."/>
            <person name="Nesbo C.L."/>
            <person name="Doolittle W.F."/>
            <person name="Gogarten J.P."/>
            <person name="Noll K.M."/>
        </authorList>
    </citation>
    <scope>NUCLEOTIDE SEQUENCE [LARGE SCALE GENOMIC DNA]</scope>
    <source>
        <strain evidence="5">ATCC 35602 / DSM 5306 / Rt17-B1</strain>
    </source>
</reference>
<dbReference type="InterPro" id="IPR016181">
    <property type="entry name" value="Acyl_CoA_acyltransferase"/>
</dbReference>
<name>A7HMB1_FERNB</name>
<dbReference type="OrthoDB" id="45160at2"/>
<evidence type="ECO:0000313" key="4">
    <source>
        <dbReference type="EMBL" id="ABS61044.1"/>
    </source>
</evidence>
<accession>A7HMB1</accession>
<dbReference type="Proteomes" id="UP000002415">
    <property type="component" value="Chromosome"/>
</dbReference>
<keyword evidence="1 4" id="KW-0808">Transferase</keyword>
<dbReference type="RefSeq" id="WP_011994354.1">
    <property type="nucleotide sequence ID" value="NC_009718.1"/>
</dbReference>
<evidence type="ECO:0000313" key="5">
    <source>
        <dbReference type="Proteomes" id="UP000002415"/>
    </source>
</evidence>
<dbReference type="PANTHER" id="PTHR43420">
    <property type="entry name" value="ACETYLTRANSFERASE"/>
    <property type="match status" value="1"/>
</dbReference>
<organism evidence="4 5">
    <name type="scientific">Fervidobacterium nodosum (strain ATCC 35602 / DSM 5306 / Rt17-B1)</name>
    <dbReference type="NCBI Taxonomy" id="381764"/>
    <lineage>
        <taxon>Bacteria</taxon>
        <taxon>Thermotogati</taxon>
        <taxon>Thermotogota</taxon>
        <taxon>Thermotogae</taxon>
        <taxon>Thermotogales</taxon>
        <taxon>Fervidobacteriaceae</taxon>
        <taxon>Fervidobacterium</taxon>
    </lineage>
</organism>
<dbReference type="SUPFAM" id="SSF55729">
    <property type="entry name" value="Acyl-CoA N-acyltransferases (Nat)"/>
    <property type="match status" value="1"/>
</dbReference>
<dbReference type="GO" id="GO:0016747">
    <property type="term" value="F:acyltransferase activity, transferring groups other than amino-acyl groups"/>
    <property type="evidence" value="ECO:0007669"/>
    <property type="project" value="InterPro"/>
</dbReference>
<sequence>MENIRKANVSDSDVVATLILETGFRFLPLIFGPHVKLILGRLIKTPGTVYYLDNIYVLELDESKVVGVIVCYPGGVIRKRALKTAAVLFQLMGFELIKRLGIFRLVWTRNKVSKNEFYISNVAVDKNHRGMGYGKKLMLYAEKLAHENGFSKITLDVENTNTAAIDLYKRIGYVGKSVKRINIKGNKFVFVRMEKKLS</sequence>
<dbReference type="Pfam" id="PF00583">
    <property type="entry name" value="Acetyltransf_1"/>
    <property type="match status" value="1"/>
</dbReference>
<gene>
    <name evidence="4" type="ordered locus">Fnod_1197</name>
</gene>
<dbReference type="AlphaFoldDB" id="A7HMB1"/>
<reference evidence="4 5" key="1">
    <citation type="submission" date="2007-07" db="EMBL/GenBank/DDBJ databases">
        <title>Complete sequence of Fervidobacterium nodosum Rt17-B1.</title>
        <authorList>
            <consortium name="US DOE Joint Genome Institute"/>
            <person name="Copeland A."/>
            <person name="Lucas S."/>
            <person name="Lapidus A."/>
            <person name="Barry K."/>
            <person name="Glavina del Rio T."/>
            <person name="Dalin E."/>
            <person name="Tice H."/>
            <person name="Pitluck S."/>
            <person name="Saunders E."/>
            <person name="Brettin T."/>
            <person name="Bruce D."/>
            <person name="Detter J.C."/>
            <person name="Han C."/>
            <person name="Schmutz J."/>
            <person name="Larimer F."/>
            <person name="Land M."/>
            <person name="Hauser L."/>
            <person name="Kyrpides N."/>
            <person name="Mikhailova N."/>
            <person name="Nelson K."/>
            <person name="Gogarten J.P."/>
            <person name="Noll K."/>
            <person name="Richardson P."/>
        </authorList>
    </citation>
    <scope>NUCLEOTIDE SEQUENCE [LARGE SCALE GENOMIC DNA]</scope>
    <source>
        <strain evidence="5">ATCC 35602 / DSM 5306 / Rt17-B1</strain>
    </source>
</reference>
<dbReference type="HOGENOM" id="CLU_087235_1_0_0"/>
<keyword evidence="5" id="KW-1185">Reference proteome</keyword>
<evidence type="ECO:0000256" key="1">
    <source>
        <dbReference type="ARBA" id="ARBA00022679"/>
    </source>
</evidence>
<proteinExistence type="predicted"/>
<keyword evidence="2" id="KW-0012">Acyltransferase</keyword>
<feature type="domain" description="N-acetyltransferase" evidence="3">
    <location>
        <begin position="2"/>
        <end position="198"/>
    </location>
</feature>
<dbReference type="PROSITE" id="PS51186">
    <property type="entry name" value="GNAT"/>
    <property type="match status" value="1"/>
</dbReference>
<evidence type="ECO:0000259" key="3">
    <source>
        <dbReference type="PROSITE" id="PS51186"/>
    </source>
</evidence>
<dbReference type="Gene3D" id="3.40.630.30">
    <property type="match status" value="1"/>
</dbReference>
<dbReference type="eggNOG" id="COG0456">
    <property type="taxonomic scope" value="Bacteria"/>
</dbReference>
<dbReference type="KEGG" id="fno:Fnod_1197"/>